<proteinExistence type="predicted"/>
<dbReference type="STRING" id="1465490.SAMN05444277_1157"/>
<gene>
    <name evidence="1" type="ORF">SAMN05444277_1157</name>
</gene>
<keyword evidence="2" id="KW-1185">Reference proteome</keyword>
<reference evidence="1 2" key="1">
    <citation type="submission" date="2016-10" db="EMBL/GenBank/DDBJ databases">
        <authorList>
            <person name="de Groot N.N."/>
        </authorList>
    </citation>
    <scope>NUCLEOTIDE SEQUENCE [LARGE SCALE GENOMIC DNA]</scope>
    <source>
        <strain evidence="1 2">DSM 28286</strain>
    </source>
</reference>
<name>A0A1I5YZH9_9BACT</name>
<dbReference type="Proteomes" id="UP000199031">
    <property type="component" value="Unassembled WGS sequence"/>
</dbReference>
<dbReference type="OrthoDB" id="672320at2"/>
<accession>A0A1I5YZH9</accession>
<organism evidence="1 2">
    <name type="scientific">Parafilimonas terrae</name>
    <dbReference type="NCBI Taxonomy" id="1465490"/>
    <lineage>
        <taxon>Bacteria</taxon>
        <taxon>Pseudomonadati</taxon>
        <taxon>Bacteroidota</taxon>
        <taxon>Chitinophagia</taxon>
        <taxon>Chitinophagales</taxon>
        <taxon>Chitinophagaceae</taxon>
        <taxon>Parafilimonas</taxon>
    </lineage>
</organism>
<dbReference type="RefSeq" id="WP_090662392.1">
    <property type="nucleotide sequence ID" value="NZ_FOXQ01000015.1"/>
</dbReference>
<dbReference type="AlphaFoldDB" id="A0A1I5YZH9"/>
<evidence type="ECO:0000313" key="2">
    <source>
        <dbReference type="Proteomes" id="UP000199031"/>
    </source>
</evidence>
<protein>
    <submittedName>
        <fullName evidence="1">Uncharacterized protein</fullName>
    </submittedName>
</protein>
<sequence length="145" mass="16493">MKQVNKKPSDLDIINEALEACILAYPVSSFVISIYQQYQKRGSLSKKQLQGLHGKAAAIKDFSPAKLATLEAVIKKMPNRFKSELPEPKPLYEKDKVAGDIIDAILAKYPQHKRVLFLQTKYNNNQPLTPVEIDELKNFKRVLKI</sequence>
<evidence type="ECO:0000313" key="1">
    <source>
        <dbReference type="EMBL" id="SFQ49455.1"/>
    </source>
</evidence>
<dbReference type="EMBL" id="FOXQ01000015">
    <property type="protein sequence ID" value="SFQ49455.1"/>
    <property type="molecule type" value="Genomic_DNA"/>
</dbReference>